<dbReference type="InterPro" id="IPR001969">
    <property type="entry name" value="Aspartic_peptidase_AS"/>
</dbReference>
<feature type="signal peptide" evidence="4">
    <location>
        <begin position="1"/>
        <end position="16"/>
    </location>
</feature>
<feature type="domain" description="C-type lectin" evidence="5">
    <location>
        <begin position="37"/>
        <end position="137"/>
    </location>
</feature>
<evidence type="ECO:0008006" key="9">
    <source>
        <dbReference type="Google" id="ProtNLM"/>
    </source>
</evidence>
<dbReference type="SMART" id="SM00034">
    <property type="entry name" value="CLECT"/>
    <property type="match status" value="2"/>
</dbReference>
<feature type="active site" evidence="2">
    <location>
        <position position="328"/>
    </location>
</feature>
<sequence length="625" mass="68656">MKLTLLGAVLLNVAIAQFSCPAEFTYNNALGACLSTYTFYSSWSSANFYCNYAGASLLSVHNAMQNSLYAQIQKNQTGDNRGWLGLTKNGSMWMWTDGTPFDYNRVQGTQGNCVYLDSNDLFWKGADCSVDLPFLCTVPAGNGTRAQTTTQPSLFNVTTTNIPNTPANLNCQSVNQQSLYTCQQGWQYFPTTGYQYMVIYESDYNTGEAYCVSQGGHLASVHSAEENNFITNLCCPTGCSFSNNDGRYGQYVLGAYEQGGSFFWSDGTPFDYSGSQCFDEHLDNSVLLVSNYLNCDICGTPGNWFWEELYFGSVLVGNPGQTLTVDFDTGSDMFWVPCNCKLGDIGLQDPFEINSCASHTHVFNPKASKTNRMTSTPFSIQYGSGFVDGRVMYDRLCIPGTAHCTPRPQKMGCTSFTDSGFRNAPGSIDSDGLMGLAYVYGKMGDSLIRSIFNSANCKLEIFAFYLSNSGDKTKSEMTICGTDPAHYIAPLRFLSVDKSSYYWTVALSRVQWGGKTQWTKSALNAVLFDTGTTGIYLPGSLVNKIESACGKCSCPTLIFTLNGHTFSLPGSYYVDSSCTLLIFSSDEISIAAGLNAQWILGDAFLRRFYSVYDYAHGRVGLAPRR</sequence>
<dbReference type="InterPro" id="IPR001461">
    <property type="entry name" value="Aspartic_peptidase_A1"/>
</dbReference>
<dbReference type="PROSITE" id="PS50041">
    <property type="entry name" value="C_TYPE_LECTIN_2"/>
    <property type="match status" value="2"/>
</dbReference>
<dbReference type="InterPro" id="IPR016187">
    <property type="entry name" value="CTDL_fold"/>
</dbReference>
<dbReference type="Gene3D" id="3.10.100.10">
    <property type="entry name" value="Mannose-Binding Protein A, subunit A"/>
    <property type="match status" value="2"/>
</dbReference>
<feature type="active site" evidence="2">
    <location>
        <position position="529"/>
    </location>
</feature>
<dbReference type="PRINTS" id="PR00792">
    <property type="entry name" value="PEPSIN"/>
</dbReference>
<dbReference type="AlphaFoldDB" id="A0AAF3EIY4"/>
<dbReference type="GO" id="GO:0006508">
    <property type="term" value="P:proteolysis"/>
    <property type="evidence" value="ECO:0007669"/>
    <property type="project" value="UniProtKB-KW"/>
</dbReference>
<evidence type="ECO:0000256" key="2">
    <source>
        <dbReference type="PIRSR" id="PIRSR601461-1"/>
    </source>
</evidence>
<name>A0AAF3EIY4_9BILA</name>
<dbReference type="WBParaSite" id="MBELARI_LOCUS13987">
    <property type="protein sequence ID" value="MBELARI_LOCUS13987"/>
    <property type="gene ID" value="MBELARI_LOCUS13987"/>
</dbReference>
<dbReference type="PANTHER" id="PTHR47966:SF51">
    <property type="entry name" value="BETA-SITE APP-CLEAVING ENZYME, ISOFORM A-RELATED"/>
    <property type="match status" value="1"/>
</dbReference>
<dbReference type="SUPFAM" id="SSF50630">
    <property type="entry name" value="Acid proteases"/>
    <property type="match status" value="1"/>
</dbReference>
<keyword evidence="7" id="KW-1185">Reference proteome</keyword>
<evidence type="ECO:0000259" key="5">
    <source>
        <dbReference type="PROSITE" id="PS50041"/>
    </source>
</evidence>
<evidence type="ECO:0000256" key="4">
    <source>
        <dbReference type="SAM" id="SignalP"/>
    </source>
</evidence>
<keyword evidence="4" id="KW-0732">Signal</keyword>
<keyword evidence="3" id="KW-0378">Hydrolase</keyword>
<keyword evidence="3" id="KW-0645">Protease</keyword>
<feature type="domain" description="Peptidase A1" evidence="6">
    <location>
        <begin position="310"/>
        <end position="622"/>
    </location>
</feature>
<feature type="domain" description="C-type lectin" evidence="5">
    <location>
        <begin position="189"/>
        <end position="304"/>
    </location>
</feature>
<evidence type="ECO:0000256" key="3">
    <source>
        <dbReference type="RuleBase" id="RU000454"/>
    </source>
</evidence>
<dbReference type="Proteomes" id="UP000887575">
    <property type="component" value="Unassembled WGS sequence"/>
</dbReference>
<dbReference type="CDD" id="cd00037">
    <property type="entry name" value="CLECT"/>
    <property type="match status" value="1"/>
</dbReference>
<evidence type="ECO:0000256" key="1">
    <source>
        <dbReference type="ARBA" id="ARBA00007447"/>
    </source>
</evidence>
<evidence type="ECO:0000313" key="8">
    <source>
        <dbReference type="WBParaSite" id="MBELARI_LOCUS13987"/>
    </source>
</evidence>
<dbReference type="InterPro" id="IPR021109">
    <property type="entry name" value="Peptidase_aspartic_dom_sf"/>
</dbReference>
<dbReference type="InterPro" id="IPR016186">
    <property type="entry name" value="C-type_lectin-like/link_sf"/>
</dbReference>
<dbReference type="Gene3D" id="2.40.70.10">
    <property type="entry name" value="Acid Proteases"/>
    <property type="match status" value="2"/>
</dbReference>
<keyword evidence="3" id="KW-0064">Aspartyl protease</keyword>
<evidence type="ECO:0000313" key="7">
    <source>
        <dbReference type="Proteomes" id="UP000887575"/>
    </source>
</evidence>
<reference evidence="8" key="1">
    <citation type="submission" date="2024-02" db="UniProtKB">
        <authorList>
            <consortium name="WormBaseParasite"/>
        </authorList>
    </citation>
    <scope>IDENTIFICATION</scope>
</reference>
<dbReference type="PROSITE" id="PS51767">
    <property type="entry name" value="PEPTIDASE_A1"/>
    <property type="match status" value="1"/>
</dbReference>
<dbReference type="CDD" id="cd05471">
    <property type="entry name" value="pepsin_like"/>
    <property type="match status" value="1"/>
</dbReference>
<dbReference type="Pfam" id="PF00059">
    <property type="entry name" value="Lectin_C"/>
    <property type="match status" value="1"/>
</dbReference>
<dbReference type="PANTHER" id="PTHR47966">
    <property type="entry name" value="BETA-SITE APP-CLEAVING ENZYME, ISOFORM A-RELATED"/>
    <property type="match status" value="1"/>
</dbReference>
<proteinExistence type="inferred from homology"/>
<dbReference type="SUPFAM" id="SSF56436">
    <property type="entry name" value="C-type lectin-like"/>
    <property type="match status" value="2"/>
</dbReference>
<comment type="similarity">
    <text evidence="1 3">Belongs to the peptidase A1 family.</text>
</comment>
<dbReference type="InterPro" id="IPR034164">
    <property type="entry name" value="Pepsin-like_dom"/>
</dbReference>
<dbReference type="PROSITE" id="PS00141">
    <property type="entry name" value="ASP_PROTEASE"/>
    <property type="match status" value="1"/>
</dbReference>
<accession>A0AAF3EIY4</accession>
<dbReference type="Pfam" id="PF00026">
    <property type="entry name" value="Asp"/>
    <property type="match status" value="1"/>
</dbReference>
<feature type="chain" id="PRO_5042061235" description="C-type lectin" evidence="4">
    <location>
        <begin position="17"/>
        <end position="625"/>
    </location>
</feature>
<organism evidence="7 8">
    <name type="scientific">Mesorhabditis belari</name>
    <dbReference type="NCBI Taxonomy" id="2138241"/>
    <lineage>
        <taxon>Eukaryota</taxon>
        <taxon>Metazoa</taxon>
        <taxon>Ecdysozoa</taxon>
        <taxon>Nematoda</taxon>
        <taxon>Chromadorea</taxon>
        <taxon>Rhabditida</taxon>
        <taxon>Rhabditina</taxon>
        <taxon>Rhabditomorpha</taxon>
        <taxon>Rhabditoidea</taxon>
        <taxon>Rhabditidae</taxon>
        <taxon>Mesorhabditinae</taxon>
        <taxon>Mesorhabditis</taxon>
    </lineage>
</organism>
<protein>
    <recommendedName>
        <fullName evidence="9">C-type lectin</fullName>
    </recommendedName>
</protein>
<evidence type="ECO:0000259" key="6">
    <source>
        <dbReference type="PROSITE" id="PS51767"/>
    </source>
</evidence>
<dbReference type="GO" id="GO:0004190">
    <property type="term" value="F:aspartic-type endopeptidase activity"/>
    <property type="evidence" value="ECO:0007669"/>
    <property type="project" value="UniProtKB-KW"/>
</dbReference>
<dbReference type="InterPro" id="IPR033121">
    <property type="entry name" value="PEPTIDASE_A1"/>
</dbReference>
<dbReference type="InterPro" id="IPR001304">
    <property type="entry name" value="C-type_lectin-like"/>
</dbReference>